<dbReference type="EMBL" id="GANO01003441">
    <property type="protein sequence ID" value="JAB56430.1"/>
    <property type="molecule type" value="mRNA"/>
</dbReference>
<name>U5ES30_9DIPT</name>
<feature type="compositionally biased region" description="Basic residues" evidence="1">
    <location>
        <begin position="140"/>
        <end position="149"/>
    </location>
</feature>
<protein>
    <submittedName>
        <fullName evidence="3">Putative zinc finger protein</fullName>
    </submittedName>
</protein>
<dbReference type="Gene3D" id="3.30.160.60">
    <property type="entry name" value="Classic Zinc Finger"/>
    <property type="match status" value="2"/>
</dbReference>
<feature type="compositionally biased region" description="Polar residues" evidence="1">
    <location>
        <begin position="89"/>
        <end position="101"/>
    </location>
</feature>
<dbReference type="InterPro" id="IPR052644">
    <property type="entry name" value="ZMAT3"/>
</dbReference>
<feature type="region of interest" description="Disordered" evidence="1">
    <location>
        <begin position="129"/>
        <end position="152"/>
    </location>
</feature>
<evidence type="ECO:0000313" key="3">
    <source>
        <dbReference type="EMBL" id="JAB56430.1"/>
    </source>
</evidence>
<dbReference type="InterPro" id="IPR036236">
    <property type="entry name" value="Znf_C2H2_sf"/>
</dbReference>
<evidence type="ECO:0000259" key="2">
    <source>
        <dbReference type="SMART" id="SM00451"/>
    </source>
</evidence>
<proteinExistence type="evidence at transcript level"/>
<evidence type="ECO:0000256" key="1">
    <source>
        <dbReference type="SAM" id="MobiDB-lite"/>
    </source>
</evidence>
<dbReference type="AlphaFoldDB" id="U5ES30"/>
<accession>U5ES30</accession>
<feature type="domain" description="U1-type" evidence="2">
    <location>
        <begin position="27"/>
        <end position="61"/>
    </location>
</feature>
<dbReference type="InterPro" id="IPR013087">
    <property type="entry name" value="Znf_C2H2_type"/>
</dbReference>
<dbReference type="SMART" id="SM00451">
    <property type="entry name" value="ZnF_U1"/>
    <property type="match status" value="2"/>
</dbReference>
<sequence>MSAQNDSPVVKALMDNIFGSLPTQNVPQSLLCEACNVSLTSQICMDAHLVGKKHQKRVKLLARTGGVKQKNTSSAGASSTNASKPTIVPSVQTNPATGTTSVVPGGIVAPAGTTKPQICPPPVQMQHQKRFAGTFSSSKSNKKKKKKQKFGPNVTKESVKEMFHSQFVSAGTLTNKPYVHELKSVMNFYCSKCNMHMISKEQYDIHLTSNQHKFTVQQAEELQQQTIELTKEKMTAPYYLSNSKNTNYYPKQDYTNQQQSSTPYNYDYSQYYAFYNYNPAAYATLQQQQGTVNVPGNTETTNQN</sequence>
<dbReference type="GO" id="GO:0003676">
    <property type="term" value="F:nucleic acid binding"/>
    <property type="evidence" value="ECO:0007669"/>
    <property type="project" value="InterPro"/>
</dbReference>
<feature type="domain" description="U1-type" evidence="2">
    <location>
        <begin position="185"/>
        <end position="219"/>
    </location>
</feature>
<dbReference type="SUPFAM" id="SSF57667">
    <property type="entry name" value="beta-beta-alpha zinc fingers"/>
    <property type="match status" value="2"/>
</dbReference>
<dbReference type="Pfam" id="PF12874">
    <property type="entry name" value="zf-met"/>
    <property type="match status" value="2"/>
</dbReference>
<feature type="region of interest" description="Disordered" evidence="1">
    <location>
        <begin position="63"/>
        <end position="101"/>
    </location>
</feature>
<dbReference type="InterPro" id="IPR003604">
    <property type="entry name" value="Matrin/U1-like-C_Znf_C2H2"/>
</dbReference>
<dbReference type="PANTHER" id="PTHR46786">
    <property type="entry name" value="ZINC FINGER MATRIN-TYPE PROTEIN 3"/>
    <property type="match status" value="1"/>
</dbReference>
<reference evidence="3" key="1">
    <citation type="journal article" date="2014" name="Insect Biochem. Mol. Biol.">
        <title>An insight into the sialome of the frog biting fly, Corethrella appendiculata.</title>
        <authorList>
            <person name="Ribeiro J.M.C."/>
            <person name="Chagas A.C."/>
            <person name="Pham V.M."/>
            <person name="Lounibos L.P."/>
            <person name="Calvo E."/>
        </authorList>
    </citation>
    <scope>NUCLEOTIDE SEQUENCE</scope>
    <source>
        <tissue evidence="3">Salivary glands</tissue>
    </source>
</reference>
<dbReference type="GO" id="GO:0008270">
    <property type="term" value="F:zinc ion binding"/>
    <property type="evidence" value="ECO:0007669"/>
    <property type="project" value="InterPro"/>
</dbReference>
<dbReference type="PANTHER" id="PTHR46786:SF1">
    <property type="entry name" value="ZINC FINGER MATRIN-TYPE PROTEIN 3"/>
    <property type="match status" value="1"/>
</dbReference>
<feature type="compositionally biased region" description="Low complexity" evidence="1">
    <location>
        <begin position="71"/>
        <end position="83"/>
    </location>
</feature>
<organism evidence="3">
    <name type="scientific">Corethrella appendiculata</name>
    <dbReference type="NCBI Taxonomy" id="1370023"/>
    <lineage>
        <taxon>Eukaryota</taxon>
        <taxon>Metazoa</taxon>
        <taxon>Ecdysozoa</taxon>
        <taxon>Arthropoda</taxon>
        <taxon>Hexapoda</taxon>
        <taxon>Insecta</taxon>
        <taxon>Pterygota</taxon>
        <taxon>Neoptera</taxon>
        <taxon>Endopterygota</taxon>
        <taxon>Diptera</taxon>
        <taxon>Nematocera</taxon>
        <taxon>Culicoidea</taxon>
        <taxon>Chaoboridae</taxon>
        <taxon>Corethrella</taxon>
    </lineage>
</organism>